<dbReference type="PANTHER" id="PTHR44196:SF2">
    <property type="entry name" value="SHORT-CHAIN DEHYDROGENASE-RELATED"/>
    <property type="match status" value="1"/>
</dbReference>
<organism evidence="4 5">
    <name type="scientific">Parafilimonas terrae</name>
    <dbReference type="NCBI Taxonomy" id="1465490"/>
    <lineage>
        <taxon>Bacteria</taxon>
        <taxon>Pseudomonadati</taxon>
        <taxon>Bacteroidota</taxon>
        <taxon>Chitinophagia</taxon>
        <taxon>Chitinophagales</taxon>
        <taxon>Chitinophagaceae</taxon>
        <taxon>Parafilimonas</taxon>
    </lineage>
</organism>
<comment type="similarity">
    <text evidence="1 3">Belongs to the short-chain dehydrogenases/reductases (SDR) family.</text>
</comment>
<dbReference type="AlphaFoldDB" id="A0A1I5UU73"/>
<dbReference type="Gene3D" id="3.40.50.720">
    <property type="entry name" value="NAD(P)-binding Rossmann-like Domain"/>
    <property type="match status" value="1"/>
</dbReference>
<dbReference type="InterPro" id="IPR036291">
    <property type="entry name" value="NAD(P)-bd_dom_sf"/>
</dbReference>
<evidence type="ECO:0000256" key="3">
    <source>
        <dbReference type="RuleBase" id="RU000363"/>
    </source>
</evidence>
<proteinExistence type="inferred from homology"/>
<dbReference type="OrthoDB" id="9808814at2"/>
<dbReference type="EMBL" id="FOXQ01000004">
    <property type="protein sequence ID" value="SFP98276.1"/>
    <property type="molecule type" value="Genomic_DNA"/>
</dbReference>
<evidence type="ECO:0000313" key="4">
    <source>
        <dbReference type="EMBL" id="SFP98276.1"/>
    </source>
</evidence>
<evidence type="ECO:0000313" key="5">
    <source>
        <dbReference type="Proteomes" id="UP000199031"/>
    </source>
</evidence>
<dbReference type="RefSeq" id="WP_090657150.1">
    <property type="nucleotide sequence ID" value="NZ_FOXQ01000004.1"/>
</dbReference>
<dbReference type="Proteomes" id="UP000199031">
    <property type="component" value="Unassembled WGS sequence"/>
</dbReference>
<protein>
    <recommendedName>
        <fullName evidence="6">Short-chain dehydrogenase</fullName>
    </recommendedName>
</protein>
<dbReference type="PRINTS" id="PR00081">
    <property type="entry name" value="GDHRDH"/>
</dbReference>
<dbReference type="GO" id="GO:0016020">
    <property type="term" value="C:membrane"/>
    <property type="evidence" value="ECO:0007669"/>
    <property type="project" value="TreeGrafter"/>
</dbReference>
<keyword evidence="5" id="KW-1185">Reference proteome</keyword>
<reference evidence="4 5" key="1">
    <citation type="submission" date="2016-10" db="EMBL/GenBank/DDBJ databases">
        <authorList>
            <person name="de Groot N.N."/>
        </authorList>
    </citation>
    <scope>NUCLEOTIDE SEQUENCE [LARGE SCALE GENOMIC DNA]</scope>
    <source>
        <strain evidence="4 5">DSM 28286</strain>
    </source>
</reference>
<name>A0A1I5UU73_9BACT</name>
<evidence type="ECO:0000256" key="1">
    <source>
        <dbReference type="ARBA" id="ARBA00006484"/>
    </source>
</evidence>
<dbReference type="SUPFAM" id="SSF51735">
    <property type="entry name" value="NAD(P)-binding Rossmann-fold domains"/>
    <property type="match status" value="1"/>
</dbReference>
<dbReference type="PIRSF" id="PIRSF000126">
    <property type="entry name" value="11-beta-HSD1"/>
    <property type="match status" value="1"/>
</dbReference>
<dbReference type="CDD" id="cd05233">
    <property type="entry name" value="SDR_c"/>
    <property type="match status" value="1"/>
</dbReference>
<dbReference type="GO" id="GO:0016491">
    <property type="term" value="F:oxidoreductase activity"/>
    <property type="evidence" value="ECO:0007669"/>
    <property type="project" value="UniProtKB-KW"/>
</dbReference>
<evidence type="ECO:0008006" key="6">
    <source>
        <dbReference type="Google" id="ProtNLM"/>
    </source>
</evidence>
<evidence type="ECO:0000256" key="2">
    <source>
        <dbReference type="ARBA" id="ARBA00023002"/>
    </source>
</evidence>
<gene>
    <name evidence="4" type="ORF">SAMN05444277_10422</name>
</gene>
<keyword evidence="2" id="KW-0560">Oxidoreductase</keyword>
<dbReference type="PANTHER" id="PTHR44196">
    <property type="entry name" value="DEHYDROGENASE/REDUCTASE SDR FAMILY MEMBER 7B"/>
    <property type="match status" value="1"/>
</dbReference>
<dbReference type="PRINTS" id="PR00080">
    <property type="entry name" value="SDRFAMILY"/>
</dbReference>
<dbReference type="InterPro" id="IPR002347">
    <property type="entry name" value="SDR_fam"/>
</dbReference>
<dbReference type="STRING" id="1465490.SAMN05444277_10422"/>
<dbReference type="Pfam" id="PF00106">
    <property type="entry name" value="adh_short"/>
    <property type="match status" value="1"/>
</dbReference>
<accession>A0A1I5UU73</accession>
<sequence>MKMYTLITGAGAGIGKALAFECAKRNMNLLLVALPGAELENTVNEIQSTFKNIECCGLGADLSKPQSFCAVYKWVKENNYNINILINNVGIGSKGDFEHTETIFYERQLELNIHAATMLTRLFLPELKANAPSHIMNTSSMGGFYMIPGKTVYIASKAYIYYFSRSLRLELKQHNINVSVLCPGGTDSNANTIACNRELKGMAKLSILLPEEVAKEAIEEMLKGRARIIPGFINKLSYHISRLVPEFIQQMIIANAFKHVENHKY</sequence>